<feature type="compositionally biased region" description="Basic residues" evidence="1">
    <location>
        <begin position="221"/>
        <end position="237"/>
    </location>
</feature>
<keyword evidence="3" id="KW-1185">Reference proteome</keyword>
<evidence type="ECO:0000313" key="2">
    <source>
        <dbReference type="EMBL" id="CAG6392228.1"/>
    </source>
</evidence>
<reference evidence="2" key="1">
    <citation type="submission" date="2021-05" db="EMBL/GenBank/DDBJ databases">
        <authorList>
            <person name="Arsene-Ploetze F."/>
        </authorList>
    </citation>
    <scope>NUCLEOTIDE SEQUENCE</scope>
    <source>
        <strain evidence="2">DSM 42138</strain>
    </source>
</reference>
<dbReference type="AlphaFoldDB" id="A0A9W4DQL2"/>
<name>A0A9W4DQL2_9ACTN</name>
<feature type="compositionally biased region" description="Basic and acidic residues" evidence="1">
    <location>
        <begin position="28"/>
        <end position="41"/>
    </location>
</feature>
<feature type="region of interest" description="Disordered" evidence="1">
    <location>
        <begin position="1"/>
        <end position="73"/>
    </location>
</feature>
<dbReference type="Proteomes" id="UP001152519">
    <property type="component" value="Unassembled WGS sequence"/>
</dbReference>
<accession>A0A9W4DQL2</accession>
<sequence length="346" mass="38030">MGRPRADLHGPDAGGGGAGVRRRVGRLVRCDRLADRADHQLPGRRRRQGGLPAAGHGHRGGARARGARRAGARRLPADGQVVLRQRHRPQRLGDLGGVRLRGQQALRQPRRQQPARVAAVPGPPRAGRADRQLAHHRTVRHRQLRLHGHRRLRAGEPHVHLLRAARPAQPALDARRLHADALRGGARGVEGRAGPRTGDRRHPGRPDDRHRLVRQLPGAGRARRVRGRLQRHPQRRLRRDDPAVGGAGGRRRADPRGARRLAAVLAARLPQRPLHRAAALRPAADLVDQPVLAHGPLAARHHDHVPEPPGAGHRPGVGRRVSARRDPQVPDQPRHHHMRRTGPGAE</sequence>
<dbReference type="EMBL" id="CAJSLV010000044">
    <property type="protein sequence ID" value="CAG6392228.1"/>
    <property type="molecule type" value="Genomic_DNA"/>
</dbReference>
<feature type="region of interest" description="Disordered" evidence="1">
    <location>
        <begin position="300"/>
        <end position="346"/>
    </location>
</feature>
<feature type="region of interest" description="Disordered" evidence="1">
    <location>
        <begin position="182"/>
        <end position="257"/>
    </location>
</feature>
<evidence type="ECO:0000313" key="3">
    <source>
        <dbReference type="Proteomes" id="UP001152519"/>
    </source>
</evidence>
<proteinExistence type="predicted"/>
<protein>
    <submittedName>
        <fullName evidence="2">Uncharacterized protein</fullName>
    </submittedName>
</protein>
<evidence type="ECO:0000256" key="1">
    <source>
        <dbReference type="SAM" id="MobiDB-lite"/>
    </source>
</evidence>
<feature type="compositionally biased region" description="Basic and acidic residues" evidence="1">
    <location>
        <begin position="197"/>
        <end position="210"/>
    </location>
</feature>
<comment type="caution">
    <text evidence="2">The sequence shown here is derived from an EMBL/GenBank/DDBJ whole genome shotgun (WGS) entry which is preliminary data.</text>
</comment>
<feature type="compositionally biased region" description="Basic and acidic residues" evidence="1">
    <location>
        <begin position="1"/>
        <end position="10"/>
    </location>
</feature>
<feature type="compositionally biased region" description="Low complexity" evidence="1">
    <location>
        <begin position="105"/>
        <end position="120"/>
    </location>
</feature>
<feature type="region of interest" description="Disordered" evidence="1">
    <location>
        <begin position="105"/>
        <end position="134"/>
    </location>
</feature>
<feature type="compositionally biased region" description="Basic residues" evidence="1">
    <location>
        <begin position="56"/>
        <end position="72"/>
    </location>
</feature>
<gene>
    <name evidence="2" type="ORF">SCOCK_160010</name>
</gene>
<organism evidence="2 3">
    <name type="scientific">Actinacidiphila cocklensis</name>
    <dbReference type="NCBI Taxonomy" id="887465"/>
    <lineage>
        <taxon>Bacteria</taxon>
        <taxon>Bacillati</taxon>
        <taxon>Actinomycetota</taxon>
        <taxon>Actinomycetes</taxon>
        <taxon>Kitasatosporales</taxon>
        <taxon>Streptomycetaceae</taxon>
        <taxon>Actinacidiphila</taxon>
    </lineage>
</organism>